<gene>
    <name evidence="5" type="ORF">GMLC_43100</name>
</gene>
<dbReference type="PANTHER" id="PTHR45982:SF1">
    <property type="entry name" value="REGULATOR OF CHROMOSOME CONDENSATION"/>
    <property type="match status" value="1"/>
</dbReference>
<dbReference type="RefSeq" id="WP_183363337.1">
    <property type="nucleotide sequence ID" value="NZ_BLXZ01000011.1"/>
</dbReference>
<evidence type="ECO:0000256" key="1">
    <source>
        <dbReference type="ARBA" id="ARBA00022658"/>
    </source>
</evidence>
<keyword evidence="3" id="KW-0732">Signal</keyword>
<feature type="domain" description="RCC1-like" evidence="4">
    <location>
        <begin position="50"/>
        <end position="447"/>
    </location>
</feature>
<dbReference type="Proteomes" id="UP000587586">
    <property type="component" value="Unassembled WGS sequence"/>
</dbReference>
<keyword evidence="1" id="KW-0344">Guanine-nucleotide releasing factor</keyword>
<dbReference type="Gene3D" id="2.130.10.30">
    <property type="entry name" value="Regulator of chromosome condensation 1/beta-lactamase-inhibitor protein II"/>
    <property type="match status" value="2"/>
</dbReference>
<keyword evidence="6" id="KW-1185">Reference proteome</keyword>
<dbReference type="EMBL" id="BLXZ01000011">
    <property type="protein sequence ID" value="GFO70731.1"/>
    <property type="molecule type" value="Genomic_DNA"/>
</dbReference>
<dbReference type="SUPFAM" id="SSF50985">
    <property type="entry name" value="RCC1/BLIP-II"/>
    <property type="match status" value="2"/>
</dbReference>
<dbReference type="AlphaFoldDB" id="A0A6V8NDV0"/>
<dbReference type="InterPro" id="IPR000408">
    <property type="entry name" value="Reg_chr_condens"/>
</dbReference>
<name>A0A6V8NDV0_9BACT</name>
<reference evidence="6" key="1">
    <citation type="submission" date="2020-06" db="EMBL/GenBank/DDBJ databases">
        <title>Draft genomic sequecing of Geomonas sp. Red745.</title>
        <authorList>
            <person name="Itoh H."/>
            <person name="Xu Z.X."/>
            <person name="Ushijima N."/>
            <person name="Masuda Y."/>
            <person name="Shiratori Y."/>
            <person name="Senoo K."/>
        </authorList>
    </citation>
    <scope>NUCLEOTIDE SEQUENCE [LARGE SCALE GENOMIC DNA]</scope>
    <source>
        <strain evidence="6">Red745</strain>
    </source>
</reference>
<evidence type="ECO:0000256" key="3">
    <source>
        <dbReference type="SAM" id="SignalP"/>
    </source>
</evidence>
<evidence type="ECO:0000256" key="2">
    <source>
        <dbReference type="ARBA" id="ARBA00022737"/>
    </source>
</evidence>
<dbReference type="InterPro" id="IPR058923">
    <property type="entry name" value="RCC1-like_dom"/>
</dbReference>
<sequence length="450" mass="46746">MKTSNSKALLGCLLLTAALVSGCGSSSNTSIPSTATIFFAHSVFNNHSTLYVTGYNAFGQLGINSLTTQSVATPVTSIGKISGVAAGGVHSIAYKFNDYSSVYTWGSNYHGQLGADTDPAHAATNITTSGLQAYSKVPVRIRLHNAQHAALVTGQVSAVSAGWYHSMAIVDGTVFSWGNNTYGQLGARYLDRSYGDSQAPKQVLLGGSELAHVTQIAAGAIHSLALTSDGNLYAWGDNTYGELGSNPAVPSNGTNVNPIDPQLVTIPLPASTTISQIAAGGSTSYALLSNGDVYAWGYNGMGQLGQDPTTTTWNGGNSGLFRYTPIQVVLPLPAVAISAGWDHVLALLNDGTVVGWGFNEYAQVGNGTTGANTSIRYNYLPVPVYANSATSTKLTGVTQIMAFGNHSLARKGDNPGTWYGWGDNGNGQLGNPIATSSIGYLLQPTLVNGF</sequence>
<evidence type="ECO:0000259" key="4">
    <source>
        <dbReference type="Pfam" id="PF25390"/>
    </source>
</evidence>
<organism evidence="5 6">
    <name type="scientific">Geomonas limicola</name>
    <dbReference type="NCBI Taxonomy" id="2740186"/>
    <lineage>
        <taxon>Bacteria</taxon>
        <taxon>Pseudomonadati</taxon>
        <taxon>Thermodesulfobacteriota</taxon>
        <taxon>Desulfuromonadia</taxon>
        <taxon>Geobacterales</taxon>
        <taxon>Geobacteraceae</taxon>
        <taxon>Geomonas</taxon>
    </lineage>
</organism>
<dbReference type="PRINTS" id="PR00633">
    <property type="entry name" value="RCCNDNSATION"/>
</dbReference>
<feature type="signal peptide" evidence="3">
    <location>
        <begin position="1"/>
        <end position="22"/>
    </location>
</feature>
<dbReference type="PANTHER" id="PTHR45982">
    <property type="entry name" value="REGULATOR OF CHROMOSOME CONDENSATION"/>
    <property type="match status" value="1"/>
</dbReference>
<dbReference type="InterPro" id="IPR009091">
    <property type="entry name" value="RCC1/BLIP-II"/>
</dbReference>
<comment type="caution">
    <text evidence="5">The sequence shown here is derived from an EMBL/GenBank/DDBJ whole genome shotgun (WGS) entry which is preliminary data.</text>
</comment>
<dbReference type="PROSITE" id="PS00626">
    <property type="entry name" value="RCC1_2"/>
    <property type="match status" value="1"/>
</dbReference>
<accession>A0A6V8NDV0</accession>
<dbReference type="PROSITE" id="PS51257">
    <property type="entry name" value="PROKAR_LIPOPROTEIN"/>
    <property type="match status" value="1"/>
</dbReference>
<evidence type="ECO:0000313" key="5">
    <source>
        <dbReference type="EMBL" id="GFO70731.1"/>
    </source>
</evidence>
<proteinExistence type="predicted"/>
<evidence type="ECO:0000313" key="6">
    <source>
        <dbReference type="Proteomes" id="UP000587586"/>
    </source>
</evidence>
<dbReference type="PROSITE" id="PS50012">
    <property type="entry name" value="RCC1_3"/>
    <property type="match status" value="6"/>
</dbReference>
<dbReference type="InterPro" id="IPR051553">
    <property type="entry name" value="Ran_GTPase-activating"/>
</dbReference>
<protein>
    <recommendedName>
        <fullName evidence="4">RCC1-like domain-containing protein</fullName>
    </recommendedName>
</protein>
<keyword evidence="2" id="KW-0677">Repeat</keyword>
<dbReference type="Pfam" id="PF25390">
    <property type="entry name" value="WD40_RLD"/>
    <property type="match status" value="1"/>
</dbReference>
<dbReference type="GO" id="GO:0005737">
    <property type="term" value="C:cytoplasm"/>
    <property type="evidence" value="ECO:0007669"/>
    <property type="project" value="TreeGrafter"/>
</dbReference>
<feature type="chain" id="PRO_5027972746" description="RCC1-like domain-containing protein" evidence="3">
    <location>
        <begin position="23"/>
        <end position="450"/>
    </location>
</feature>
<dbReference type="GO" id="GO:0005085">
    <property type="term" value="F:guanyl-nucleotide exchange factor activity"/>
    <property type="evidence" value="ECO:0007669"/>
    <property type="project" value="TreeGrafter"/>
</dbReference>